<dbReference type="AlphaFoldDB" id="D7BNS2"/>
<dbReference type="InterPro" id="IPR036291">
    <property type="entry name" value="NAD(P)-bd_dom_sf"/>
</dbReference>
<dbReference type="RefSeq" id="WP_013170067.1">
    <property type="nucleotide sequence ID" value="NC_014218.1"/>
</dbReference>
<dbReference type="Proteomes" id="UP000000376">
    <property type="component" value="Chromosome"/>
</dbReference>
<dbReference type="SUPFAM" id="SSF51735">
    <property type="entry name" value="NAD(P)-binding Rossmann-fold domains"/>
    <property type="match status" value="1"/>
</dbReference>
<dbReference type="Gene3D" id="3.40.50.720">
    <property type="entry name" value="NAD(P)-binding Rossmann-like Domain"/>
    <property type="match status" value="1"/>
</dbReference>
<protein>
    <submittedName>
        <fullName evidence="1">Uncharacterized protein</fullName>
    </submittedName>
</protein>
<evidence type="ECO:0000313" key="1">
    <source>
        <dbReference type="EMBL" id="ADH92571.1"/>
    </source>
</evidence>
<dbReference type="HOGENOM" id="CLU_1178293_0_0_11"/>
<dbReference type="eggNOG" id="COG0169">
    <property type="taxonomic scope" value="Bacteria"/>
</dbReference>
<gene>
    <name evidence="1" type="ordered locus">Arch_0845</name>
</gene>
<proteinExistence type="predicted"/>
<keyword evidence="2" id="KW-1185">Reference proteome</keyword>
<accession>D7BNS2</accession>
<dbReference type="OrthoDB" id="9776868at2"/>
<dbReference type="EMBL" id="CP002045">
    <property type="protein sequence ID" value="ADH92571.1"/>
    <property type="molecule type" value="Genomic_DNA"/>
</dbReference>
<evidence type="ECO:0000313" key="2">
    <source>
        <dbReference type="Proteomes" id="UP000000376"/>
    </source>
</evidence>
<sequence length="235" mass="25500">MRHAIIGDEWEVRVASQIISGCERASSSVHNLLNDSDIHSVWVAKNPILGHHADLLDGMAKIVGMCDIVVRQPTGATSLLVGFSVASRALTPLVRPMFTPSSRIVIIGGGYMAASAVTSAAELGARQIVVVADPTGGPGTPLAVAHKIGIECETLRPEEMRFAKTDIVIHTEAATDERIPRDSSVHSDIFLYETHHAREQYCTFWACYLREMILVASGKDTPINTLTEAVDNFLR</sequence>
<reference evidence="1 2" key="1">
    <citation type="journal article" date="2010" name="Stand. Genomic Sci.">
        <title>Complete genome sequence of Arcanobacterium haemolyticum type strain (11018).</title>
        <authorList>
            <person name="Yasawong M."/>
            <person name="Teshima H."/>
            <person name="Lapidus A."/>
            <person name="Nolan M."/>
            <person name="Lucas S."/>
            <person name="Glavina Del Rio T."/>
            <person name="Tice H."/>
            <person name="Cheng J."/>
            <person name="Bruce D."/>
            <person name="Detter C."/>
            <person name="Tapia R."/>
            <person name="Han C."/>
            <person name="Goodwin L."/>
            <person name="Pitluck S."/>
            <person name="Liolios K."/>
            <person name="Ivanova N."/>
            <person name="Mavromatis K."/>
            <person name="Mikhailova N."/>
            <person name="Pati A."/>
            <person name="Chen A."/>
            <person name="Palaniappan K."/>
            <person name="Land M."/>
            <person name="Hauser L."/>
            <person name="Chang Y."/>
            <person name="Jeffries C."/>
            <person name="Rohde M."/>
            <person name="Sikorski J."/>
            <person name="Pukall R."/>
            <person name="Goker M."/>
            <person name="Woyke T."/>
            <person name="Bristow J."/>
            <person name="Eisen J."/>
            <person name="Markowitz V."/>
            <person name="Hugenholtz P."/>
            <person name="Kyrpides N."/>
            <person name="Klenk H."/>
        </authorList>
    </citation>
    <scope>NUCLEOTIDE SEQUENCE [LARGE SCALE GENOMIC DNA]</scope>
    <source>
        <strain evidence="2">ATCC 9345 / DSM 20595 / CCUG 17215 / LMG 16163 / NBRC 15585 / NCTC 8452 / 11018</strain>
    </source>
</reference>
<dbReference type="STRING" id="644284.Arch_0845"/>
<organism evidence="1 2">
    <name type="scientific">Arcanobacterium haemolyticum (strain ATCC 9345 / DSM 20595 / CCM 5947 / CCUG 17215 / LMG 16163 / NBRC 15585 / NCTC 8452 / 11018)</name>
    <dbReference type="NCBI Taxonomy" id="644284"/>
    <lineage>
        <taxon>Bacteria</taxon>
        <taxon>Bacillati</taxon>
        <taxon>Actinomycetota</taxon>
        <taxon>Actinomycetes</taxon>
        <taxon>Actinomycetales</taxon>
        <taxon>Actinomycetaceae</taxon>
        <taxon>Arcanobacterium</taxon>
    </lineage>
</organism>
<dbReference type="KEGG" id="ahe:Arch_0845"/>
<name>D7BNS2_ARCHD</name>